<dbReference type="InterPro" id="IPR036291">
    <property type="entry name" value="NAD(P)-bd_dom_sf"/>
</dbReference>
<name>R7S1J8_STEHR</name>
<sequence>MGALDSSSLHPPSDSLPLSRSEYGLTTLNSTSIPRTLYLFGDPIATSLSPLFHNSIFTNLGLPWTYALHESSDISSFLPLMHAPSFIGASITMPHKIAFLEQCTHLTPAAVRIGAMNTLFVRLDPSTGERRYIGTNTDCVGAKEALVRNHPELQERQRGRPALVIGGGGACRAAVYAVGEMMGAGVVYLVSRDAAEVDAVVAGFKSTGFKGQLLHVSSVEQARSLAAPVCIVGTVPNYPPVSEGEMLAREIVTAFLEKKEKGVVLEACYFPRVRTAFAQLAKAHEWEVVKGTEMMLYQGFAQDALWTEKRVEELPVEVVKETIRAVVEKNEQ</sequence>
<dbReference type="InterPro" id="IPR013708">
    <property type="entry name" value="Shikimate_DH-bd_N"/>
</dbReference>
<dbReference type="RefSeq" id="XP_007310577.1">
    <property type="nucleotide sequence ID" value="XM_007310515.1"/>
</dbReference>
<dbReference type="InterPro" id="IPR022893">
    <property type="entry name" value="Shikimate_DH_fam"/>
</dbReference>
<dbReference type="Pfam" id="PF08501">
    <property type="entry name" value="Shikimate_dh_N"/>
    <property type="match status" value="1"/>
</dbReference>
<dbReference type="GeneID" id="18807507"/>
<organism evidence="2 3">
    <name type="scientific">Stereum hirsutum (strain FP-91666)</name>
    <name type="common">White-rot fungus</name>
    <dbReference type="NCBI Taxonomy" id="721885"/>
    <lineage>
        <taxon>Eukaryota</taxon>
        <taxon>Fungi</taxon>
        <taxon>Dikarya</taxon>
        <taxon>Basidiomycota</taxon>
        <taxon>Agaricomycotina</taxon>
        <taxon>Agaricomycetes</taxon>
        <taxon>Russulales</taxon>
        <taxon>Stereaceae</taxon>
        <taxon>Stereum</taxon>
    </lineage>
</organism>
<dbReference type="Gene3D" id="3.40.50.720">
    <property type="entry name" value="NAD(P)-binding Rossmann-like Domain"/>
    <property type="match status" value="1"/>
</dbReference>
<evidence type="ECO:0000313" key="3">
    <source>
        <dbReference type="Proteomes" id="UP000053927"/>
    </source>
</evidence>
<dbReference type="OMA" id="GVVLEMC"/>
<evidence type="ECO:0000313" key="2">
    <source>
        <dbReference type="EMBL" id="EIM80457.1"/>
    </source>
</evidence>
<dbReference type="EMBL" id="JH687398">
    <property type="protein sequence ID" value="EIM80457.1"/>
    <property type="molecule type" value="Genomic_DNA"/>
</dbReference>
<dbReference type="GO" id="GO:0019632">
    <property type="term" value="P:shikimate metabolic process"/>
    <property type="evidence" value="ECO:0007669"/>
    <property type="project" value="TreeGrafter"/>
</dbReference>
<proteinExistence type="predicted"/>
<dbReference type="PANTHER" id="PTHR21089:SF1">
    <property type="entry name" value="BIFUNCTIONAL 3-DEHYDROQUINATE DEHYDRATASE_SHIKIMATE DEHYDROGENASE, CHLOROPLASTIC"/>
    <property type="match status" value="1"/>
</dbReference>
<dbReference type="Proteomes" id="UP000053927">
    <property type="component" value="Unassembled WGS sequence"/>
</dbReference>
<dbReference type="CDD" id="cd01065">
    <property type="entry name" value="NAD_bind_Shikimate_DH"/>
    <property type="match status" value="1"/>
</dbReference>
<protein>
    <submittedName>
        <fullName evidence="2">NAD-P-binding protein</fullName>
    </submittedName>
</protein>
<dbReference type="KEGG" id="shs:STEHIDRAFT_87473"/>
<feature type="domain" description="Shikimate dehydrogenase substrate binding N-terminal" evidence="1">
    <location>
        <begin position="39"/>
        <end position="119"/>
    </location>
</feature>
<dbReference type="SUPFAM" id="SSF51735">
    <property type="entry name" value="NAD(P)-binding Rossmann-fold domains"/>
    <property type="match status" value="1"/>
</dbReference>
<evidence type="ECO:0000259" key="1">
    <source>
        <dbReference type="Pfam" id="PF08501"/>
    </source>
</evidence>
<dbReference type="GO" id="GO:0009423">
    <property type="term" value="P:chorismate biosynthetic process"/>
    <property type="evidence" value="ECO:0007669"/>
    <property type="project" value="TreeGrafter"/>
</dbReference>
<gene>
    <name evidence="2" type="ORF">STEHIDRAFT_87473</name>
</gene>
<dbReference type="PANTHER" id="PTHR21089">
    <property type="entry name" value="SHIKIMATE DEHYDROGENASE"/>
    <property type="match status" value="1"/>
</dbReference>
<dbReference type="eggNOG" id="KOG0692">
    <property type="taxonomic scope" value="Eukaryota"/>
</dbReference>
<dbReference type="InterPro" id="IPR046346">
    <property type="entry name" value="Aminoacid_DH-like_N_sf"/>
</dbReference>
<dbReference type="SUPFAM" id="SSF53223">
    <property type="entry name" value="Aminoacid dehydrogenase-like, N-terminal domain"/>
    <property type="match status" value="1"/>
</dbReference>
<keyword evidence="3" id="KW-1185">Reference proteome</keyword>
<accession>R7S1J8</accession>
<dbReference type="Gene3D" id="3.40.50.10860">
    <property type="entry name" value="Leucine Dehydrogenase, chain A, domain 1"/>
    <property type="match status" value="1"/>
</dbReference>
<dbReference type="AlphaFoldDB" id="R7S1J8"/>
<dbReference type="GO" id="GO:0004764">
    <property type="term" value="F:shikimate 3-dehydrogenase (NADP+) activity"/>
    <property type="evidence" value="ECO:0007669"/>
    <property type="project" value="InterPro"/>
</dbReference>
<reference evidence="3" key="1">
    <citation type="journal article" date="2012" name="Science">
        <title>The Paleozoic origin of enzymatic lignin decomposition reconstructed from 31 fungal genomes.</title>
        <authorList>
            <person name="Floudas D."/>
            <person name="Binder M."/>
            <person name="Riley R."/>
            <person name="Barry K."/>
            <person name="Blanchette R.A."/>
            <person name="Henrissat B."/>
            <person name="Martinez A.T."/>
            <person name="Otillar R."/>
            <person name="Spatafora J.W."/>
            <person name="Yadav J.S."/>
            <person name="Aerts A."/>
            <person name="Benoit I."/>
            <person name="Boyd A."/>
            <person name="Carlson A."/>
            <person name="Copeland A."/>
            <person name="Coutinho P.M."/>
            <person name="de Vries R.P."/>
            <person name="Ferreira P."/>
            <person name="Findley K."/>
            <person name="Foster B."/>
            <person name="Gaskell J."/>
            <person name="Glotzer D."/>
            <person name="Gorecki P."/>
            <person name="Heitman J."/>
            <person name="Hesse C."/>
            <person name="Hori C."/>
            <person name="Igarashi K."/>
            <person name="Jurgens J.A."/>
            <person name="Kallen N."/>
            <person name="Kersten P."/>
            <person name="Kohler A."/>
            <person name="Kuees U."/>
            <person name="Kumar T.K.A."/>
            <person name="Kuo A."/>
            <person name="LaButti K."/>
            <person name="Larrondo L.F."/>
            <person name="Lindquist E."/>
            <person name="Ling A."/>
            <person name="Lombard V."/>
            <person name="Lucas S."/>
            <person name="Lundell T."/>
            <person name="Martin R."/>
            <person name="McLaughlin D.J."/>
            <person name="Morgenstern I."/>
            <person name="Morin E."/>
            <person name="Murat C."/>
            <person name="Nagy L.G."/>
            <person name="Nolan M."/>
            <person name="Ohm R.A."/>
            <person name="Patyshakuliyeva A."/>
            <person name="Rokas A."/>
            <person name="Ruiz-Duenas F.J."/>
            <person name="Sabat G."/>
            <person name="Salamov A."/>
            <person name="Samejima M."/>
            <person name="Schmutz J."/>
            <person name="Slot J.C."/>
            <person name="St John F."/>
            <person name="Stenlid J."/>
            <person name="Sun H."/>
            <person name="Sun S."/>
            <person name="Syed K."/>
            <person name="Tsang A."/>
            <person name="Wiebenga A."/>
            <person name="Young D."/>
            <person name="Pisabarro A."/>
            <person name="Eastwood D.C."/>
            <person name="Martin F."/>
            <person name="Cullen D."/>
            <person name="Grigoriev I.V."/>
            <person name="Hibbett D.S."/>
        </authorList>
    </citation>
    <scope>NUCLEOTIDE SEQUENCE [LARGE SCALE GENOMIC DNA]</scope>
    <source>
        <strain evidence="3">FP-91666</strain>
    </source>
</reference>
<dbReference type="OrthoDB" id="204377at2759"/>